<reference evidence="6 8" key="2">
    <citation type="submission" date="2018-08" db="EMBL/GenBank/DDBJ databases">
        <title>A genome reference for cultivated species of the human gut microbiota.</title>
        <authorList>
            <person name="Zou Y."/>
            <person name="Xue W."/>
            <person name="Luo G."/>
        </authorList>
    </citation>
    <scope>NUCLEOTIDE SEQUENCE [LARGE SCALE GENOMIC DNA]</scope>
    <source>
        <strain evidence="6 8">AM30-4</strain>
    </source>
</reference>
<evidence type="ECO:0000256" key="1">
    <source>
        <dbReference type="SAM" id="SignalP"/>
    </source>
</evidence>
<dbReference type="EMBL" id="CYYK01000006">
    <property type="protein sequence ID" value="CUO24709.1"/>
    <property type="molecule type" value="Genomic_DNA"/>
</dbReference>
<evidence type="ECO:0000313" key="2">
    <source>
        <dbReference type="EMBL" id="CUO24709.1"/>
    </source>
</evidence>
<comment type="caution">
    <text evidence="4">The sequence shown here is derived from an EMBL/GenBank/DDBJ whole genome shotgun (WGS) entry which is preliminary data.</text>
</comment>
<reference evidence="9 10" key="3">
    <citation type="journal article" date="2019" name="Nat. Med.">
        <title>A library of human gut bacterial isolates paired with longitudinal multiomics data enables mechanistic microbiome research.</title>
        <authorList>
            <person name="Poyet M."/>
            <person name="Groussin M."/>
            <person name="Gibbons S.M."/>
            <person name="Avila-Pacheco J."/>
            <person name="Jiang X."/>
            <person name="Kearney S.M."/>
            <person name="Perrotta A.R."/>
            <person name="Berdy B."/>
            <person name="Zhao S."/>
            <person name="Lieberman T.D."/>
            <person name="Swanson P.K."/>
            <person name="Smith M."/>
            <person name="Roesemann S."/>
            <person name="Alexander J.E."/>
            <person name="Rich S.A."/>
            <person name="Livny J."/>
            <person name="Vlamakis H."/>
            <person name="Clish C."/>
            <person name="Bullock K."/>
            <person name="Deik A."/>
            <person name="Scott J."/>
            <person name="Pierce K.A."/>
            <person name="Xavier R.J."/>
            <person name="Alm E.J."/>
        </authorList>
    </citation>
    <scope>NUCLEOTIDE SEQUENCE [LARGE SCALE GENOMIC DNA]</scope>
    <source>
        <strain evidence="5 10">BIOML-A20</strain>
        <strain evidence="4 9">BIOML-A32</strain>
        <strain evidence="3 11">BIOML-A9</strain>
    </source>
</reference>
<evidence type="ECO:0000313" key="4">
    <source>
        <dbReference type="EMBL" id="MRZ49846.1"/>
    </source>
</evidence>
<evidence type="ECO:0000313" key="6">
    <source>
        <dbReference type="EMBL" id="RHD73592.1"/>
    </source>
</evidence>
<evidence type="ECO:0000313" key="7">
    <source>
        <dbReference type="Proteomes" id="UP000095455"/>
    </source>
</evidence>
<feature type="signal peptide" evidence="1">
    <location>
        <begin position="1"/>
        <end position="20"/>
    </location>
</feature>
<keyword evidence="1" id="KW-0732">Signal</keyword>
<dbReference type="Proteomes" id="UP000095455">
    <property type="component" value="Unassembled WGS sequence"/>
</dbReference>
<dbReference type="Proteomes" id="UP000441358">
    <property type="component" value="Unassembled WGS sequence"/>
</dbReference>
<reference evidence="2 7" key="1">
    <citation type="submission" date="2015-09" db="EMBL/GenBank/DDBJ databases">
        <authorList>
            <consortium name="Pathogen Informatics"/>
        </authorList>
    </citation>
    <scope>NUCLEOTIDE SEQUENCE [LARGE SCALE GENOMIC DNA]</scope>
    <source>
        <strain evidence="2 7">2789STDY5608822</strain>
    </source>
</reference>
<evidence type="ECO:0000313" key="9">
    <source>
        <dbReference type="Proteomes" id="UP000441358"/>
    </source>
</evidence>
<dbReference type="Proteomes" id="UP000284660">
    <property type="component" value="Unassembled WGS sequence"/>
</dbReference>
<dbReference type="EMBL" id="WKMY01000020">
    <property type="protein sequence ID" value="MRY95540.1"/>
    <property type="molecule type" value="Genomic_DNA"/>
</dbReference>
<dbReference type="Proteomes" id="UP000441609">
    <property type="component" value="Unassembled WGS sequence"/>
</dbReference>
<evidence type="ECO:0000313" key="8">
    <source>
        <dbReference type="Proteomes" id="UP000284660"/>
    </source>
</evidence>
<protein>
    <recommendedName>
        <fullName evidence="12">Chagasin family peptidase inhibitor I42</fullName>
    </recommendedName>
</protein>
<dbReference type="EMBL" id="WKMC01000003">
    <property type="protein sequence ID" value="MRZ49846.1"/>
    <property type="molecule type" value="Genomic_DNA"/>
</dbReference>
<evidence type="ECO:0008006" key="12">
    <source>
        <dbReference type="Google" id="ProtNLM"/>
    </source>
</evidence>
<accession>A0A174DK48</accession>
<dbReference type="DNASU" id="5306915"/>
<dbReference type="EMBL" id="QSJN01000008">
    <property type="protein sequence ID" value="RHD73592.1"/>
    <property type="molecule type" value="Genomic_DNA"/>
</dbReference>
<dbReference type="RefSeq" id="WP_005858269.1">
    <property type="nucleotide sequence ID" value="NZ_BQOC01000001.1"/>
</dbReference>
<evidence type="ECO:0000313" key="11">
    <source>
        <dbReference type="Proteomes" id="UP000461276"/>
    </source>
</evidence>
<proteinExistence type="predicted"/>
<evidence type="ECO:0000313" key="5">
    <source>
        <dbReference type="EMBL" id="MSB73940.1"/>
    </source>
</evidence>
<name>A0A174DK48_PARDI</name>
<dbReference type="AlphaFoldDB" id="A0A174DK48"/>
<organism evidence="4 9">
    <name type="scientific">Parabacteroides distasonis</name>
    <dbReference type="NCBI Taxonomy" id="823"/>
    <lineage>
        <taxon>Bacteria</taxon>
        <taxon>Pseudomonadati</taxon>
        <taxon>Bacteroidota</taxon>
        <taxon>Bacteroidia</taxon>
        <taxon>Bacteroidales</taxon>
        <taxon>Tannerellaceae</taxon>
        <taxon>Parabacteroides</taxon>
    </lineage>
</organism>
<feature type="chain" id="PRO_5039781462" description="Chagasin family peptidase inhibitor I42" evidence="1">
    <location>
        <begin position="21"/>
        <end position="121"/>
    </location>
</feature>
<gene>
    <name evidence="6" type="ORF">DW782_14270</name>
    <name evidence="2" type="ORF">ERS852380_01859</name>
    <name evidence="4" type="ORF">GKD66_06275</name>
    <name evidence="3" type="ORF">GKD67_20355</name>
    <name evidence="5" type="ORF">GKD70_11745</name>
</gene>
<dbReference type="EMBL" id="WKMO01000009">
    <property type="protein sequence ID" value="MSB73940.1"/>
    <property type="molecule type" value="Genomic_DNA"/>
</dbReference>
<evidence type="ECO:0000313" key="10">
    <source>
        <dbReference type="Proteomes" id="UP000441609"/>
    </source>
</evidence>
<sequence>MRKLLMVLFLFGTISVFCNAQIDGYYVKDSGNLALFADGEPRTSNSIGIEAGKSVEIRFTQPSTGDFLWQKMSGSDYIQFNPGGSGRFALIWTQSASKGDSAVFCVTDKNGDVLTITIHAY</sequence>
<dbReference type="Proteomes" id="UP000461276">
    <property type="component" value="Unassembled WGS sequence"/>
</dbReference>
<evidence type="ECO:0000313" key="3">
    <source>
        <dbReference type="EMBL" id="MRY95540.1"/>
    </source>
</evidence>